<feature type="domain" description="DUF4426" evidence="2">
    <location>
        <begin position="38"/>
        <end position="161"/>
    </location>
</feature>
<keyword evidence="1" id="KW-0732">Signal</keyword>
<evidence type="ECO:0000313" key="3">
    <source>
        <dbReference type="EMBL" id="GLR63525.1"/>
    </source>
</evidence>
<proteinExistence type="predicted"/>
<keyword evidence="4" id="KW-1185">Reference proteome</keyword>
<evidence type="ECO:0000256" key="1">
    <source>
        <dbReference type="SAM" id="SignalP"/>
    </source>
</evidence>
<dbReference type="Gene3D" id="2.60.40.3340">
    <property type="entry name" value="Domain of unknown function DUF4426"/>
    <property type="match status" value="1"/>
</dbReference>
<dbReference type="Proteomes" id="UP001156682">
    <property type="component" value="Unassembled WGS sequence"/>
</dbReference>
<dbReference type="RefSeq" id="WP_051610052.1">
    <property type="nucleotide sequence ID" value="NZ_BSOR01000016.1"/>
</dbReference>
<name>A0ABQ5ZWY1_9GAMM</name>
<dbReference type="Pfam" id="PF14467">
    <property type="entry name" value="DUF4426"/>
    <property type="match status" value="1"/>
</dbReference>
<feature type="chain" id="PRO_5046656682" description="DUF4426 domain-containing protein" evidence="1">
    <location>
        <begin position="31"/>
        <end position="161"/>
    </location>
</feature>
<dbReference type="EMBL" id="BSOR01000016">
    <property type="protein sequence ID" value="GLR63525.1"/>
    <property type="molecule type" value="Genomic_DNA"/>
</dbReference>
<sequence>MLGRNLCQKISRNFSLAALFLLLVASPAFVAAAQEGMERVGEYEIYYNVLPTSFLNPQVAQGYGVVRSKGQGMVRVTVLHRLADGSSEPVKARVSGHAGNLAGQLNGLSFHTHQVGQDNGYFNLATFRFAHDDPMRFNLRVTYNSKQPAHELSFIRRLYMD</sequence>
<protein>
    <recommendedName>
        <fullName evidence="2">DUF4426 domain-containing protein</fullName>
    </recommendedName>
</protein>
<organism evidence="3 4">
    <name type="scientific">Marinospirillum insulare</name>
    <dbReference type="NCBI Taxonomy" id="217169"/>
    <lineage>
        <taxon>Bacteria</taxon>
        <taxon>Pseudomonadati</taxon>
        <taxon>Pseudomonadota</taxon>
        <taxon>Gammaproteobacteria</taxon>
        <taxon>Oceanospirillales</taxon>
        <taxon>Oceanospirillaceae</taxon>
        <taxon>Marinospirillum</taxon>
    </lineage>
</organism>
<gene>
    <name evidence="3" type="ORF">GCM10007878_09600</name>
</gene>
<comment type="caution">
    <text evidence="3">The sequence shown here is derived from an EMBL/GenBank/DDBJ whole genome shotgun (WGS) entry which is preliminary data.</text>
</comment>
<feature type="signal peptide" evidence="1">
    <location>
        <begin position="1"/>
        <end position="30"/>
    </location>
</feature>
<accession>A0ABQ5ZWY1</accession>
<evidence type="ECO:0000313" key="4">
    <source>
        <dbReference type="Proteomes" id="UP001156682"/>
    </source>
</evidence>
<dbReference type="InterPro" id="IPR025218">
    <property type="entry name" value="DUF4426"/>
</dbReference>
<evidence type="ECO:0000259" key="2">
    <source>
        <dbReference type="Pfam" id="PF14467"/>
    </source>
</evidence>
<reference evidence="4" key="1">
    <citation type="journal article" date="2019" name="Int. J. Syst. Evol. Microbiol.">
        <title>The Global Catalogue of Microorganisms (GCM) 10K type strain sequencing project: providing services to taxonomists for standard genome sequencing and annotation.</title>
        <authorList>
            <consortium name="The Broad Institute Genomics Platform"/>
            <consortium name="The Broad Institute Genome Sequencing Center for Infectious Disease"/>
            <person name="Wu L."/>
            <person name="Ma J."/>
        </authorList>
    </citation>
    <scope>NUCLEOTIDE SEQUENCE [LARGE SCALE GENOMIC DNA]</scope>
    <source>
        <strain evidence="4">NBRC 100033</strain>
    </source>
</reference>